<dbReference type="EMBL" id="AODH01000044">
    <property type="protein sequence ID" value="EUJ36974.1"/>
    <property type="molecule type" value="Genomic_DNA"/>
</dbReference>
<keyword evidence="8" id="KW-0472">Membrane</keyword>
<dbReference type="Gene3D" id="3.40.50.300">
    <property type="entry name" value="P-loop containing nucleotide triphosphate hydrolases"/>
    <property type="match status" value="2"/>
</dbReference>
<evidence type="ECO:0000313" key="11">
    <source>
        <dbReference type="Proteomes" id="UP000019243"/>
    </source>
</evidence>
<dbReference type="PROSITE" id="PS00211">
    <property type="entry name" value="ABC_TRANSPORTER_1"/>
    <property type="match status" value="2"/>
</dbReference>
<keyword evidence="7" id="KW-1278">Translocase</keyword>
<proteinExistence type="inferred from homology"/>
<dbReference type="Proteomes" id="UP000019243">
    <property type="component" value="Unassembled WGS sequence"/>
</dbReference>
<accession>W7CCA9</accession>
<comment type="caution">
    <text evidence="10">The sequence shown here is derived from an EMBL/GenBank/DDBJ whole genome shotgun (WGS) entry which is preliminary data.</text>
</comment>
<dbReference type="SMART" id="SM00382">
    <property type="entry name" value="AAA"/>
    <property type="match status" value="2"/>
</dbReference>
<dbReference type="InterPro" id="IPR017871">
    <property type="entry name" value="ABC_transporter-like_CS"/>
</dbReference>
<dbReference type="STRING" id="1265861.BCAMP_10270"/>
<dbReference type="InterPro" id="IPR003593">
    <property type="entry name" value="AAA+_ATPase"/>
</dbReference>
<keyword evidence="3" id="KW-0813">Transport</keyword>
<dbReference type="CDD" id="cd03225">
    <property type="entry name" value="ABC_cobalt_CbiO_domain1"/>
    <property type="match status" value="2"/>
</dbReference>
<feature type="domain" description="ABC transporter" evidence="9">
    <location>
        <begin position="293"/>
        <end position="521"/>
    </location>
</feature>
<dbReference type="InterPro" id="IPR015856">
    <property type="entry name" value="ABC_transpr_CbiO/EcfA_su"/>
</dbReference>
<evidence type="ECO:0000256" key="5">
    <source>
        <dbReference type="ARBA" id="ARBA00022741"/>
    </source>
</evidence>
<dbReference type="AlphaFoldDB" id="W7CCA9"/>
<comment type="similarity">
    <text evidence="2">Belongs to the ABC transporter superfamily.</text>
</comment>
<gene>
    <name evidence="10" type="ORF">BCAMP_10270</name>
</gene>
<reference evidence="10 11" key="1">
    <citation type="submission" date="2012-12" db="EMBL/GenBank/DDBJ databases">
        <title>Novel taxa of Listeriaceae from agricultural environments in the United States.</title>
        <authorList>
            <person name="den Bakker H.C."/>
            <person name="Allred A."/>
            <person name="Warchocki S."/>
            <person name="Wright E.M."/>
            <person name="Burrell A."/>
            <person name="Nightingale K.K."/>
            <person name="Kephart D."/>
            <person name="Wiedmann M."/>
        </authorList>
    </citation>
    <scope>NUCLEOTIDE SEQUENCE [LARGE SCALE GENOMIC DNA]</scope>
    <source>
        <strain evidence="10 11">FSL F6-1037</strain>
    </source>
</reference>
<keyword evidence="5" id="KW-0547">Nucleotide-binding</keyword>
<evidence type="ECO:0000313" key="10">
    <source>
        <dbReference type="EMBL" id="EUJ36974.1"/>
    </source>
</evidence>
<dbReference type="GO" id="GO:0016887">
    <property type="term" value="F:ATP hydrolysis activity"/>
    <property type="evidence" value="ECO:0007669"/>
    <property type="project" value="InterPro"/>
</dbReference>
<keyword evidence="6 10" id="KW-0067">ATP-binding</keyword>
<dbReference type="OrthoDB" id="501320at2"/>
<evidence type="ECO:0000256" key="1">
    <source>
        <dbReference type="ARBA" id="ARBA00004202"/>
    </source>
</evidence>
<evidence type="ECO:0000256" key="7">
    <source>
        <dbReference type="ARBA" id="ARBA00022967"/>
    </source>
</evidence>
<protein>
    <submittedName>
        <fullName evidence="10">Metal ion ABC transporter ATP-binding subunit</fullName>
    </submittedName>
</protein>
<comment type="subcellular location">
    <subcellularLocation>
        <location evidence="1">Cell membrane</location>
        <topology evidence="1">Peripheral membrane protein</topology>
    </subcellularLocation>
</comment>
<dbReference type="PATRIC" id="fig|1265861.3.peg.2015"/>
<dbReference type="GO" id="GO:0042626">
    <property type="term" value="F:ATPase-coupled transmembrane transporter activity"/>
    <property type="evidence" value="ECO:0007669"/>
    <property type="project" value="TreeGrafter"/>
</dbReference>
<evidence type="ECO:0000259" key="9">
    <source>
        <dbReference type="PROSITE" id="PS50893"/>
    </source>
</evidence>
<evidence type="ECO:0000256" key="8">
    <source>
        <dbReference type="ARBA" id="ARBA00023136"/>
    </source>
</evidence>
<keyword evidence="4" id="KW-1003">Cell membrane</keyword>
<dbReference type="SUPFAM" id="SSF52540">
    <property type="entry name" value="P-loop containing nucleoside triphosphate hydrolases"/>
    <property type="match status" value="2"/>
</dbReference>
<dbReference type="GO" id="GO:0005524">
    <property type="term" value="F:ATP binding"/>
    <property type="evidence" value="ECO:0007669"/>
    <property type="project" value="UniProtKB-KW"/>
</dbReference>
<dbReference type="Pfam" id="PF00005">
    <property type="entry name" value="ABC_tran"/>
    <property type="match status" value="2"/>
</dbReference>
<sequence length="540" mass="59680">MVVLSQITQLQFRYLQSVQLNLTDIDVTVNEGDFIVVAGPSGSGKSTLLRHFKKELLPVGARKGSVTFDGQALQSLDSEEAVSQIGFVMQDPDQQLVCDTVIEELAFALENVGCKPAEMRRKIAEIVSFLGLEQLLHTAVEQLSGGQKQLVNLAAVLLLQPRLLVLDEPTAQLDPIATREFFDILKRAHEELNMTIIMSEHQLEGVSELANRLLFMAGGRLIADNLPTVVFQQLFSMPAYRSFIPSLTRLFLETKTTANLPLTLAGARRQLPQTLAKHRMLEATSAPAKDSVLAVKHGYFTYEPKGEWVLQHLNVTLHAHECLALLGGNGSGKSTLLRVIAGMATLRRGQVCFHGKVRQQRTVTQVGYLAQNPGQHFLYDTVSEELTEACKRIGLSEIDKRVDQTLARFEIESIAQTNPHDCSGGEQQLVALALLLLANPQVLLLDEPTKGIDPQRKAILVKQLRALKASGVSLMIATHDVNFVAEVADRCVLLFDGKISASDEPKQFLSNNLFYTTAINRLVRQQLPTAIRWEEVAAVW</sequence>
<dbReference type="InterPro" id="IPR027417">
    <property type="entry name" value="P-loop_NTPase"/>
</dbReference>
<dbReference type="InterPro" id="IPR050095">
    <property type="entry name" value="ECF_ABC_transporter_ATP-bd"/>
</dbReference>
<evidence type="ECO:0000256" key="6">
    <source>
        <dbReference type="ARBA" id="ARBA00022840"/>
    </source>
</evidence>
<dbReference type="GO" id="GO:0043190">
    <property type="term" value="C:ATP-binding cassette (ABC) transporter complex"/>
    <property type="evidence" value="ECO:0007669"/>
    <property type="project" value="TreeGrafter"/>
</dbReference>
<evidence type="ECO:0000256" key="4">
    <source>
        <dbReference type="ARBA" id="ARBA00022475"/>
    </source>
</evidence>
<dbReference type="PANTHER" id="PTHR43553">
    <property type="entry name" value="HEAVY METAL TRANSPORTER"/>
    <property type="match status" value="1"/>
</dbReference>
<name>W7CCA9_9LIST</name>
<evidence type="ECO:0000256" key="2">
    <source>
        <dbReference type="ARBA" id="ARBA00005417"/>
    </source>
</evidence>
<evidence type="ECO:0000256" key="3">
    <source>
        <dbReference type="ARBA" id="ARBA00022448"/>
    </source>
</evidence>
<organism evidence="10 11">
    <name type="scientific">Brochothrix campestris FSL F6-1037</name>
    <dbReference type="NCBI Taxonomy" id="1265861"/>
    <lineage>
        <taxon>Bacteria</taxon>
        <taxon>Bacillati</taxon>
        <taxon>Bacillota</taxon>
        <taxon>Bacilli</taxon>
        <taxon>Bacillales</taxon>
        <taxon>Listeriaceae</taxon>
        <taxon>Brochothrix</taxon>
    </lineage>
</organism>
<dbReference type="RefSeq" id="WP_035315232.1">
    <property type="nucleotide sequence ID" value="NZ_AODH01000044.1"/>
</dbReference>
<dbReference type="InterPro" id="IPR003439">
    <property type="entry name" value="ABC_transporter-like_ATP-bd"/>
</dbReference>
<keyword evidence="11" id="KW-1185">Reference proteome</keyword>
<feature type="domain" description="ABC transporter" evidence="9">
    <location>
        <begin position="5"/>
        <end position="243"/>
    </location>
</feature>
<dbReference type="PROSITE" id="PS50893">
    <property type="entry name" value="ABC_TRANSPORTER_2"/>
    <property type="match status" value="2"/>
</dbReference>